<proteinExistence type="predicted"/>
<reference evidence="2" key="2">
    <citation type="submission" date="2020-09" db="EMBL/GenBank/DDBJ databases">
        <authorList>
            <person name="Sun Q."/>
            <person name="Ohkuma M."/>
        </authorList>
    </citation>
    <scope>NUCLEOTIDE SEQUENCE</scope>
    <source>
        <strain evidence="2">JCM 4403</strain>
    </source>
</reference>
<keyword evidence="3" id="KW-1185">Reference proteome</keyword>
<dbReference type="Proteomes" id="UP000656732">
    <property type="component" value="Unassembled WGS sequence"/>
</dbReference>
<feature type="region of interest" description="Disordered" evidence="1">
    <location>
        <begin position="1"/>
        <end position="34"/>
    </location>
</feature>
<comment type="caution">
    <text evidence="2">The sequence shown here is derived from an EMBL/GenBank/DDBJ whole genome shotgun (WGS) entry which is preliminary data.</text>
</comment>
<sequence>MSRQSGPRTADPCPRCSDEAVRPGTPPSTARPESVGYLCDRCGHTWSRPVETDLEIHDTVRADLPHATLYGSVHRLEDDRVLIRGTAGDRHRWVERWRVILY</sequence>
<evidence type="ECO:0000313" key="2">
    <source>
        <dbReference type="EMBL" id="GGQ88148.1"/>
    </source>
</evidence>
<dbReference type="RefSeq" id="WP_189559216.1">
    <property type="nucleotide sequence ID" value="NZ_BMTU01000007.1"/>
</dbReference>
<gene>
    <name evidence="2" type="ORF">GCM10010280_38910</name>
</gene>
<accession>A0A918BTT5</accession>
<evidence type="ECO:0000256" key="1">
    <source>
        <dbReference type="SAM" id="MobiDB-lite"/>
    </source>
</evidence>
<organism evidence="2 3">
    <name type="scientific">Streptomyces pilosus</name>
    <dbReference type="NCBI Taxonomy" id="28893"/>
    <lineage>
        <taxon>Bacteria</taxon>
        <taxon>Bacillati</taxon>
        <taxon>Actinomycetota</taxon>
        <taxon>Actinomycetes</taxon>
        <taxon>Kitasatosporales</taxon>
        <taxon>Streptomycetaceae</taxon>
        <taxon>Streptomyces</taxon>
    </lineage>
</organism>
<dbReference type="EMBL" id="BMTU01000007">
    <property type="protein sequence ID" value="GGQ88148.1"/>
    <property type="molecule type" value="Genomic_DNA"/>
</dbReference>
<dbReference type="SUPFAM" id="SSF57783">
    <property type="entry name" value="Zinc beta-ribbon"/>
    <property type="match status" value="1"/>
</dbReference>
<protein>
    <submittedName>
        <fullName evidence="2">Uncharacterized protein</fullName>
    </submittedName>
</protein>
<name>A0A918BTT5_9ACTN</name>
<reference evidence="2" key="1">
    <citation type="journal article" date="2014" name="Int. J. Syst. Evol. Microbiol.">
        <title>Complete genome sequence of Corynebacterium casei LMG S-19264T (=DSM 44701T), isolated from a smear-ripened cheese.</title>
        <authorList>
            <consortium name="US DOE Joint Genome Institute (JGI-PGF)"/>
            <person name="Walter F."/>
            <person name="Albersmeier A."/>
            <person name="Kalinowski J."/>
            <person name="Ruckert C."/>
        </authorList>
    </citation>
    <scope>NUCLEOTIDE SEQUENCE</scope>
    <source>
        <strain evidence="2">JCM 4403</strain>
    </source>
</reference>
<dbReference type="AlphaFoldDB" id="A0A918BTT5"/>
<evidence type="ECO:0000313" key="3">
    <source>
        <dbReference type="Proteomes" id="UP000656732"/>
    </source>
</evidence>